<dbReference type="Proteomes" id="UP000501926">
    <property type="component" value="Chromosome"/>
</dbReference>
<dbReference type="PANTHER" id="PTHR33908:SF3">
    <property type="entry name" value="UNDECAPRENYL PHOSPHATE-ALPHA-4-AMINO-4-DEOXY-L-ARABINOSE ARABINOSYL TRANSFERASE"/>
    <property type="match status" value="1"/>
</dbReference>
<evidence type="ECO:0000256" key="7">
    <source>
        <dbReference type="ARBA" id="ARBA00023136"/>
    </source>
</evidence>
<reference evidence="10" key="2">
    <citation type="submission" date="2006-01" db="EMBL/GenBank/DDBJ databases">
        <authorList>
            <person name="Genoscope"/>
        </authorList>
    </citation>
    <scope>NUCLEOTIDE SEQUENCE</scope>
</reference>
<feature type="transmembrane region" description="Helical" evidence="8">
    <location>
        <begin position="195"/>
        <end position="212"/>
    </location>
</feature>
<dbReference type="InterPro" id="IPR038731">
    <property type="entry name" value="RgtA/B/C-like"/>
</dbReference>
<evidence type="ECO:0000313" key="13">
    <source>
        <dbReference type="Proteomes" id="UP000221734"/>
    </source>
</evidence>
<dbReference type="GO" id="GO:0103015">
    <property type="term" value="F:4-amino-4-deoxy-L-arabinose transferase activity"/>
    <property type="evidence" value="ECO:0007669"/>
    <property type="project" value="UniProtKB-EC"/>
</dbReference>
<gene>
    <name evidence="12" type="primary">arnT_3</name>
    <name evidence="11" type="synonym">arnT</name>
    <name evidence="11" type="ORF">KsCSTR_38020</name>
    <name evidence="12" type="ORF">KSMBR1_3276</name>
    <name evidence="10" type="ORF">kuste2276</name>
</gene>
<feature type="transmembrane region" description="Helical" evidence="8">
    <location>
        <begin position="267"/>
        <end position="287"/>
    </location>
</feature>
<reference evidence="13" key="3">
    <citation type="submission" date="2017-10" db="EMBL/GenBank/DDBJ databases">
        <authorList>
            <person name="Frank J."/>
        </authorList>
    </citation>
    <scope>NUCLEOTIDE SEQUENCE [LARGE SCALE GENOMIC DNA]</scope>
</reference>
<evidence type="ECO:0000256" key="2">
    <source>
        <dbReference type="ARBA" id="ARBA00022475"/>
    </source>
</evidence>
<name>Q1Q631_KUEST</name>
<feature type="transmembrane region" description="Helical" evidence="8">
    <location>
        <begin position="224"/>
        <end position="255"/>
    </location>
</feature>
<feature type="transmembrane region" description="Helical" evidence="8">
    <location>
        <begin position="145"/>
        <end position="166"/>
    </location>
</feature>
<reference evidence="11 14" key="5">
    <citation type="submission" date="2020-02" db="EMBL/GenBank/DDBJ databases">
        <title>Newly sequenced genome of strain CSTR1 showed variability in Candidatus Kuenenia stuttgartiensis genomes.</title>
        <authorList>
            <person name="Ding C."/>
            <person name="Adrian L."/>
        </authorList>
    </citation>
    <scope>NUCLEOTIDE SEQUENCE [LARGE SCALE GENOMIC DNA]</scope>
    <source>
        <strain evidence="11 14">CSTR1</strain>
    </source>
</reference>
<dbReference type="EMBL" id="LT934425">
    <property type="protein sequence ID" value="SOH05753.1"/>
    <property type="molecule type" value="Genomic_DNA"/>
</dbReference>
<evidence type="ECO:0000256" key="1">
    <source>
        <dbReference type="ARBA" id="ARBA00004651"/>
    </source>
</evidence>
<sequence>MRVSGHTWQQIPIRKGGRGLLKTPEENNPLNPHLLRGTNLTYGFFGKRGFQMINIFRRQRTPFFDLFVLAILSAVVLFLALGQNRHWSSREIRHAEIIREMAESGDYLVPRLLGKVYYDKPPVMHAPAALLTRLMGGPSMTIARLPSAVAGMIGILATYGIGLLFFDRRTALIGAIALLGTIGYSKMAREARPDMILCASILLSCLCLGLGMKKQIGFPRVLWLVSAGLFAGLGAITKGPYGVLVPVLFAVFAPIRRQDFKRPRSDWFWFAFALVAVLAIWAIPAYLRDNGEYLRNVLSQPDLNVTKKDSGNPFYYLSHGFLYSLPPLLFLPCAIADLRRRGYSAPLAIAGALFVIISCIPKKRPHYFLPLEPFIALGIANALVHYCKSSQLVRRAAWLIIPLPIIAIPLYFTTIQPLIQPYKNSEMYLAQEVYKVTGLNAQIYCSSGDAEVLAWVGQQYKRIHRLNTKDPHLSIRDLCNAEANSYLVISEDDLKSIYKDAEPFLKKLILQRKAHNKKKMLFLIGVKDT</sequence>
<keyword evidence="3 11" id="KW-0328">Glycosyltransferase</keyword>
<dbReference type="EMBL" id="CP049055">
    <property type="protein sequence ID" value="QII13181.1"/>
    <property type="molecule type" value="Genomic_DNA"/>
</dbReference>
<dbReference type="GO" id="GO:0010041">
    <property type="term" value="P:response to iron(III) ion"/>
    <property type="evidence" value="ECO:0007669"/>
    <property type="project" value="TreeGrafter"/>
</dbReference>
<keyword evidence="5 8" id="KW-0812">Transmembrane</keyword>
<comment type="subcellular location">
    <subcellularLocation>
        <location evidence="1">Cell membrane</location>
        <topology evidence="1">Multi-pass membrane protein</topology>
    </subcellularLocation>
</comment>
<dbReference type="InterPro" id="IPR050297">
    <property type="entry name" value="LipidA_mod_glycosyltrf_83"/>
</dbReference>
<dbReference type="Pfam" id="PF13231">
    <property type="entry name" value="PMT_2"/>
    <property type="match status" value="1"/>
</dbReference>
<keyword evidence="13" id="KW-1185">Reference proteome</keyword>
<keyword evidence="2" id="KW-1003">Cell membrane</keyword>
<feature type="transmembrane region" description="Helical" evidence="8">
    <location>
        <begin position="367"/>
        <end position="384"/>
    </location>
</feature>
<reference evidence="12" key="4">
    <citation type="submission" date="2017-10" db="EMBL/GenBank/DDBJ databases">
        <authorList>
            <person name="Banno H."/>
            <person name="Chua N.-H."/>
        </authorList>
    </citation>
    <scope>NUCLEOTIDE SEQUENCE [LARGE SCALE GENOMIC DNA]</scope>
    <source>
        <strain evidence="12">Kuenenia_mbr1_ru-nijmegen</strain>
    </source>
</reference>
<feature type="transmembrane region" description="Helical" evidence="8">
    <location>
        <begin position="314"/>
        <end position="336"/>
    </location>
</feature>
<dbReference type="KEGG" id="kst:KSMBR1_3276"/>
<reference evidence="10" key="1">
    <citation type="journal article" date="2006" name="Nature">
        <title>Deciphering the evolution and metabolism of an anammox bacterium from a community genome.</title>
        <authorList>
            <person name="Strous M."/>
            <person name="Pelletier E."/>
            <person name="Mangenot S."/>
            <person name="Rattei T."/>
            <person name="Lehner A."/>
            <person name="Taylor M.W."/>
            <person name="Horn M."/>
            <person name="Daims H."/>
            <person name="Bartol-Mavel D."/>
            <person name="Wincker P."/>
            <person name="Barbe V."/>
            <person name="Fonknechten N."/>
            <person name="Vallenet D."/>
            <person name="Segurens B."/>
            <person name="Schenowitz-Truong C."/>
            <person name="Medigue C."/>
            <person name="Collingro A."/>
            <person name="Snel B."/>
            <person name="Dutilh B.E."/>
            <person name="OpDenCamp H.J.M."/>
            <person name="vanDerDrift C."/>
            <person name="Cirpus I."/>
            <person name="vanDePas-Schoonen K.T."/>
            <person name="Harhangi H.R."/>
            <person name="vanNiftrik L."/>
            <person name="Schmid M."/>
            <person name="Keltjens J."/>
            <person name="vanDeVossenberg J."/>
            <person name="Kartal B."/>
            <person name="Meier H."/>
            <person name="Frishman D."/>
            <person name="Huynen M.A."/>
            <person name="Mewes H."/>
            <person name="Weissenbach J."/>
            <person name="Jetten M.S.M."/>
            <person name="Wagner M."/>
            <person name="LePaslier D."/>
        </authorList>
    </citation>
    <scope>NUCLEOTIDE SEQUENCE</scope>
</reference>
<organism evidence="10">
    <name type="scientific">Kuenenia stuttgartiensis</name>
    <dbReference type="NCBI Taxonomy" id="174633"/>
    <lineage>
        <taxon>Bacteria</taxon>
        <taxon>Pseudomonadati</taxon>
        <taxon>Planctomycetota</taxon>
        <taxon>Candidatus Brocadiia</taxon>
        <taxon>Candidatus Brocadiales</taxon>
        <taxon>Candidatus Brocadiaceae</taxon>
        <taxon>Candidatus Kuenenia</taxon>
    </lineage>
</organism>
<feature type="transmembrane region" description="Helical" evidence="8">
    <location>
        <begin position="343"/>
        <end position="361"/>
    </location>
</feature>
<proteinExistence type="predicted"/>
<dbReference type="AlphaFoldDB" id="Q1Q631"/>
<dbReference type="EMBL" id="CT573071">
    <property type="protein sequence ID" value="CAJ73021.1"/>
    <property type="molecule type" value="Genomic_DNA"/>
</dbReference>
<feature type="transmembrane region" description="Helical" evidence="8">
    <location>
        <begin position="63"/>
        <end position="81"/>
    </location>
</feature>
<accession>Q1Q631</accession>
<protein>
    <submittedName>
        <fullName evidence="11">Undecaprenyl phosphate-alpha-4-amino-4-deoxy-L-arabinose arabinosyl transferase</fullName>
        <ecNumber evidence="11">2.4.2.43</ecNumber>
    </submittedName>
</protein>
<evidence type="ECO:0000256" key="8">
    <source>
        <dbReference type="SAM" id="Phobius"/>
    </source>
</evidence>
<dbReference type="EC" id="2.4.2.43" evidence="11"/>
<keyword evidence="4 11" id="KW-0808">Transferase</keyword>
<evidence type="ECO:0000259" key="9">
    <source>
        <dbReference type="Pfam" id="PF13231"/>
    </source>
</evidence>
<feature type="transmembrane region" description="Helical" evidence="8">
    <location>
        <begin position="396"/>
        <end position="419"/>
    </location>
</feature>
<dbReference type="GO" id="GO:0005886">
    <property type="term" value="C:plasma membrane"/>
    <property type="evidence" value="ECO:0007669"/>
    <property type="project" value="UniProtKB-SubCell"/>
</dbReference>
<feature type="domain" description="Glycosyltransferase RgtA/B/C/D-like" evidence="9">
    <location>
        <begin position="119"/>
        <end position="281"/>
    </location>
</feature>
<evidence type="ECO:0000256" key="6">
    <source>
        <dbReference type="ARBA" id="ARBA00022989"/>
    </source>
</evidence>
<dbReference type="CAZy" id="GT83">
    <property type="family name" value="Glycosyltransferase Family 83"/>
</dbReference>
<dbReference type="Proteomes" id="UP000221734">
    <property type="component" value="Chromosome Kuenenia_stuttgartiensis_MBR1"/>
</dbReference>
<evidence type="ECO:0000256" key="3">
    <source>
        <dbReference type="ARBA" id="ARBA00022676"/>
    </source>
</evidence>
<evidence type="ECO:0000313" key="14">
    <source>
        <dbReference type="Proteomes" id="UP000501926"/>
    </source>
</evidence>
<keyword evidence="6 8" id="KW-1133">Transmembrane helix</keyword>
<evidence type="ECO:0000313" key="11">
    <source>
        <dbReference type="EMBL" id="QII13181.1"/>
    </source>
</evidence>
<evidence type="ECO:0000313" key="10">
    <source>
        <dbReference type="EMBL" id="CAJ73021.1"/>
    </source>
</evidence>
<dbReference type="GO" id="GO:0009103">
    <property type="term" value="P:lipopolysaccharide biosynthetic process"/>
    <property type="evidence" value="ECO:0007669"/>
    <property type="project" value="UniProtKB-ARBA"/>
</dbReference>
<dbReference type="PANTHER" id="PTHR33908">
    <property type="entry name" value="MANNOSYLTRANSFERASE YKCB-RELATED"/>
    <property type="match status" value="1"/>
</dbReference>
<evidence type="ECO:0000256" key="4">
    <source>
        <dbReference type="ARBA" id="ARBA00022679"/>
    </source>
</evidence>
<keyword evidence="7 8" id="KW-0472">Membrane</keyword>
<evidence type="ECO:0000256" key="5">
    <source>
        <dbReference type="ARBA" id="ARBA00022692"/>
    </source>
</evidence>
<evidence type="ECO:0000313" key="12">
    <source>
        <dbReference type="EMBL" id="SOH05753.1"/>
    </source>
</evidence>